<accession>A0AA35MBT4</accession>
<dbReference type="Gene3D" id="3.40.50.720">
    <property type="entry name" value="NAD(P)-binding Rossmann-like Domain"/>
    <property type="match status" value="2"/>
</dbReference>
<dbReference type="InterPro" id="IPR051783">
    <property type="entry name" value="NAD(P)-dependent_oxidoreduct"/>
</dbReference>
<dbReference type="Pfam" id="PF01370">
    <property type="entry name" value="Epimerase"/>
    <property type="match status" value="1"/>
</dbReference>
<dbReference type="EMBL" id="CABFNP030001250">
    <property type="protein sequence ID" value="CAI6094196.1"/>
    <property type="molecule type" value="Genomic_DNA"/>
</dbReference>
<keyword evidence="3" id="KW-1185">Reference proteome</keyword>
<protein>
    <recommendedName>
        <fullName evidence="1">NAD-dependent epimerase/dehydratase domain-containing protein</fullName>
    </recommendedName>
</protein>
<dbReference type="SUPFAM" id="SSF51735">
    <property type="entry name" value="NAD(P)-binding Rossmann-fold domains"/>
    <property type="match status" value="1"/>
</dbReference>
<dbReference type="GO" id="GO:0005737">
    <property type="term" value="C:cytoplasm"/>
    <property type="evidence" value="ECO:0007669"/>
    <property type="project" value="TreeGrafter"/>
</dbReference>
<dbReference type="InterPro" id="IPR036291">
    <property type="entry name" value="NAD(P)-bd_dom_sf"/>
</dbReference>
<evidence type="ECO:0000313" key="3">
    <source>
        <dbReference type="Proteomes" id="UP001160390"/>
    </source>
</evidence>
<organism evidence="2 3">
    <name type="scientific">Clonostachys chloroleuca</name>
    <dbReference type="NCBI Taxonomy" id="1926264"/>
    <lineage>
        <taxon>Eukaryota</taxon>
        <taxon>Fungi</taxon>
        <taxon>Dikarya</taxon>
        <taxon>Ascomycota</taxon>
        <taxon>Pezizomycotina</taxon>
        <taxon>Sordariomycetes</taxon>
        <taxon>Hypocreomycetidae</taxon>
        <taxon>Hypocreales</taxon>
        <taxon>Bionectriaceae</taxon>
        <taxon>Clonostachys</taxon>
    </lineage>
</organism>
<evidence type="ECO:0000259" key="1">
    <source>
        <dbReference type="Pfam" id="PF01370"/>
    </source>
</evidence>
<comment type="caution">
    <text evidence="2">The sequence shown here is derived from an EMBL/GenBank/DDBJ whole genome shotgun (WGS) entry which is preliminary data.</text>
</comment>
<dbReference type="GO" id="GO:0004029">
    <property type="term" value="F:aldehyde dehydrogenase (NAD+) activity"/>
    <property type="evidence" value="ECO:0007669"/>
    <property type="project" value="TreeGrafter"/>
</dbReference>
<dbReference type="PANTHER" id="PTHR48079:SF6">
    <property type="entry name" value="NAD(P)-BINDING DOMAIN-CONTAINING PROTEIN-RELATED"/>
    <property type="match status" value="1"/>
</dbReference>
<evidence type="ECO:0000313" key="2">
    <source>
        <dbReference type="EMBL" id="CAI6094196.1"/>
    </source>
</evidence>
<name>A0AA35MBT4_9HYPO</name>
<feature type="domain" description="NAD-dependent epimerase/dehydratase" evidence="1">
    <location>
        <begin position="7"/>
        <end position="242"/>
    </location>
</feature>
<proteinExistence type="predicted"/>
<dbReference type="Proteomes" id="UP001160390">
    <property type="component" value="Unassembled WGS sequence"/>
</dbReference>
<reference evidence="2" key="1">
    <citation type="submission" date="2023-01" db="EMBL/GenBank/DDBJ databases">
        <authorList>
            <person name="Piombo E."/>
        </authorList>
    </citation>
    <scope>NUCLEOTIDE SEQUENCE</scope>
</reference>
<sequence>MSSRNKIVLTGATGYVGGTVLDHLIKDTSQSLKDVAIDVLVRKEGQAEKLREAYKDRIGTILWKGLTDEEFIINTAANYDIVINAGSGFFPAGAAAFVEGLARRVKNGERAPWMIHIAGCTNLSDLPITGKAYPDREWDDADGNAIYEFLKSEDEKSPYLQRTAEVAVLTRAEETGVQAVSLNTPGIYGLGTGLFNQAGLVIPSGLRYVITRGYGRKVIDTTSFDLVHVEDLADLYILLIRAILEREDRGVGFIPSGKNGIIFPAVLRASSIEIMQLCLDAAFEEGVLPREDTPKEKEIRRVTLKQMADEVTFGMQEVAERLVGHKAQKGTVAKRLLGWEPKRLDEAWKQDFKDELLALRAGKRGKIGDGAIGLN</sequence>
<dbReference type="PANTHER" id="PTHR48079">
    <property type="entry name" value="PROTEIN YEEZ"/>
    <property type="match status" value="1"/>
</dbReference>
<dbReference type="AlphaFoldDB" id="A0AA35MBT4"/>
<dbReference type="InterPro" id="IPR001509">
    <property type="entry name" value="Epimerase_deHydtase"/>
</dbReference>
<gene>
    <name evidence="2" type="ORF">CCHLO57077_00012290</name>
</gene>